<organism evidence="2 3">
    <name type="scientific">Halolamina pelagica</name>
    <dbReference type="NCBI Taxonomy" id="699431"/>
    <lineage>
        <taxon>Archaea</taxon>
        <taxon>Methanobacteriati</taxon>
        <taxon>Methanobacteriota</taxon>
        <taxon>Stenosarchaea group</taxon>
        <taxon>Halobacteria</taxon>
        <taxon>Halobacteriales</taxon>
        <taxon>Haloferacaceae</taxon>
    </lineage>
</organism>
<comment type="caution">
    <text evidence="2">The sequence shown here is derived from an EMBL/GenBank/DDBJ whole genome shotgun (WGS) entry which is preliminary data.</text>
</comment>
<dbReference type="AlphaFoldDB" id="A0A0N8I068"/>
<protein>
    <submittedName>
        <fullName evidence="2">Uncharacterized protein</fullName>
    </submittedName>
</protein>
<gene>
    <name evidence="2" type="ORF">SY89_02214</name>
</gene>
<evidence type="ECO:0000313" key="2">
    <source>
        <dbReference type="EMBL" id="KPN31467.1"/>
    </source>
</evidence>
<feature type="compositionally biased region" description="Polar residues" evidence="1">
    <location>
        <begin position="44"/>
        <end position="58"/>
    </location>
</feature>
<feature type="region of interest" description="Disordered" evidence="1">
    <location>
        <begin position="26"/>
        <end position="58"/>
    </location>
</feature>
<name>A0A0N8I068_9EURY</name>
<dbReference type="EMBL" id="LGUC01000001">
    <property type="protein sequence ID" value="KPN31467.1"/>
    <property type="molecule type" value="Genomic_DNA"/>
</dbReference>
<evidence type="ECO:0000256" key="1">
    <source>
        <dbReference type="SAM" id="MobiDB-lite"/>
    </source>
</evidence>
<evidence type="ECO:0000313" key="3">
    <source>
        <dbReference type="Proteomes" id="UP000050535"/>
    </source>
</evidence>
<dbReference type="Proteomes" id="UP000050535">
    <property type="component" value="Unassembled WGS sequence"/>
</dbReference>
<dbReference type="SUPFAM" id="SSF53850">
    <property type="entry name" value="Periplasmic binding protein-like II"/>
    <property type="match status" value="1"/>
</dbReference>
<accession>A0A0N8I068</accession>
<sequence>MTWHDDEALTAADVAFTYDLLADTTLGDGEDADVPSPEFRGSAALSTTYPWSTTDGST</sequence>
<keyword evidence="3" id="KW-1185">Reference proteome</keyword>
<proteinExistence type="predicted"/>
<reference evidence="3" key="1">
    <citation type="submission" date="2013-11" db="EMBL/GenBank/DDBJ databases">
        <authorList>
            <person name="Hoang H.T."/>
            <person name="Killian M.L."/>
            <person name="Madson D.M."/>
            <person name="Arruda P.H.E."/>
            <person name="Sun D."/>
            <person name="Schwartz K.J."/>
            <person name="Yoon K."/>
        </authorList>
    </citation>
    <scope>NUCLEOTIDE SEQUENCE [LARGE SCALE GENOMIC DNA]</scope>
    <source>
        <strain evidence="3">CDK2</strain>
    </source>
</reference>
<dbReference type="STRING" id="699431.SY89_02214"/>
<dbReference type="Gene3D" id="3.90.76.10">
    <property type="entry name" value="Dipeptide-binding Protein, Domain 1"/>
    <property type="match status" value="1"/>
</dbReference>